<dbReference type="PANTHER" id="PTHR45626">
    <property type="entry name" value="TRANSCRIPTION TERMINATION FACTOR 2-RELATED"/>
    <property type="match status" value="1"/>
</dbReference>
<proteinExistence type="predicted"/>
<evidence type="ECO:0000313" key="8">
    <source>
        <dbReference type="Proteomes" id="UP001212997"/>
    </source>
</evidence>
<keyword evidence="1" id="KW-0547">Nucleotide-binding</keyword>
<comment type="caution">
    <text evidence="7">The sequence shown here is derived from an EMBL/GenBank/DDBJ whole genome shotgun (WGS) entry which is preliminary data.</text>
</comment>
<keyword evidence="8" id="KW-1185">Reference proteome</keyword>
<dbReference type="SMART" id="SM00487">
    <property type="entry name" value="DEXDc"/>
    <property type="match status" value="1"/>
</dbReference>
<feature type="domain" description="Helicase C-terminal" evidence="6">
    <location>
        <begin position="553"/>
        <end position="718"/>
    </location>
</feature>
<dbReference type="PANTHER" id="PTHR45626:SF14">
    <property type="entry name" value="ATP-DEPENDENT DNA HELICASE (EUROFUNG)"/>
    <property type="match status" value="1"/>
</dbReference>
<dbReference type="InterPro" id="IPR001650">
    <property type="entry name" value="Helicase_C-like"/>
</dbReference>
<keyword evidence="2" id="KW-0378">Hydrolase</keyword>
<evidence type="ECO:0000256" key="2">
    <source>
        <dbReference type="ARBA" id="ARBA00022801"/>
    </source>
</evidence>
<dbReference type="InterPro" id="IPR014001">
    <property type="entry name" value="Helicase_ATP-bd"/>
</dbReference>
<dbReference type="Pfam" id="PF00271">
    <property type="entry name" value="Helicase_C"/>
    <property type="match status" value="1"/>
</dbReference>
<feature type="region of interest" description="Disordered" evidence="4">
    <location>
        <begin position="1"/>
        <end position="83"/>
    </location>
</feature>
<keyword evidence="3" id="KW-0067">ATP-binding</keyword>
<feature type="region of interest" description="Disordered" evidence="4">
    <location>
        <begin position="248"/>
        <end position="281"/>
    </location>
</feature>
<dbReference type="SMART" id="SM00490">
    <property type="entry name" value="HELICc"/>
    <property type="match status" value="1"/>
</dbReference>
<dbReference type="InterPro" id="IPR027417">
    <property type="entry name" value="P-loop_NTPase"/>
</dbReference>
<dbReference type="SUPFAM" id="SSF52540">
    <property type="entry name" value="P-loop containing nucleoside triphosphate hydrolases"/>
    <property type="match status" value="2"/>
</dbReference>
<feature type="region of interest" description="Disordered" evidence="4">
    <location>
        <begin position="466"/>
        <end position="486"/>
    </location>
</feature>
<protein>
    <submittedName>
        <fullName evidence="7">Uncharacterized protein</fullName>
    </submittedName>
</protein>
<dbReference type="Proteomes" id="UP001212997">
    <property type="component" value="Unassembled WGS sequence"/>
</dbReference>
<dbReference type="CDD" id="cd18793">
    <property type="entry name" value="SF2_C_SNF"/>
    <property type="match status" value="1"/>
</dbReference>
<dbReference type="PROSITE" id="PS51194">
    <property type="entry name" value="HELICASE_CTER"/>
    <property type="match status" value="1"/>
</dbReference>
<dbReference type="InterPro" id="IPR050628">
    <property type="entry name" value="SNF2_RAD54_helicase_TF"/>
</dbReference>
<dbReference type="PROSITE" id="PS51192">
    <property type="entry name" value="HELICASE_ATP_BIND_1"/>
    <property type="match status" value="1"/>
</dbReference>
<dbReference type="InterPro" id="IPR049730">
    <property type="entry name" value="SNF2/RAD54-like_C"/>
</dbReference>
<feature type="domain" description="Helicase ATP-binding" evidence="5">
    <location>
        <begin position="167"/>
        <end position="355"/>
    </location>
</feature>
<evidence type="ECO:0000259" key="5">
    <source>
        <dbReference type="PROSITE" id="PS51192"/>
    </source>
</evidence>
<name>A0AAD5YP03_9APHY</name>
<dbReference type="GO" id="GO:0006281">
    <property type="term" value="P:DNA repair"/>
    <property type="evidence" value="ECO:0007669"/>
    <property type="project" value="TreeGrafter"/>
</dbReference>
<dbReference type="Gene3D" id="3.40.50.10810">
    <property type="entry name" value="Tandem AAA-ATPase domain"/>
    <property type="match status" value="1"/>
</dbReference>
<feature type="compositionally biased region" description="Low complexity" evidence="4">
    <location>
        <begin position="67"/>
        <end position="77"/>
    </location>
</feature>
<dbReference type="InterPro" id="IPR038718">
    <property type="entry name" value="SNF2-like_sf"/>
</dbReference>
<evidence type="ECO:0000259" key="6">
    <source>
        <dbReference type="PROSITE" id="PS51194"/>
    </source>
</evidence>
<dbReference type="GO" id="GO:0008094">
    <property type="term" value="F:ATP-dependent activity, acting on DNA"/>
    <property type="evidence" value="ECO:0007669"/>
    <property type="project" value="TreeGrafter"/>
</dbReference>
<evidence type="ECO:0000313" key="7">
    <source>
        <dbReference type="EMBL" id="KAJ3491979.1"/>
    </source>
</evidence>
<dbReference type="GO" id="GO:0016787">
    <property type="term" value="F:hydrolase activity"/>
    <property type="evidence" value="ECO:0007669"/>
    <property type="project" value="UniProtKB-KW"/>
</dbReference>
<sequence length="732" mass="81664">MYPQFAAARSPPSIYSVSSSSTSSAASTETAVNPIRTAKGRPIVISDSEDDEPQPLQRSNTHPNGATKPTSTTKPVPVHIPSNKDIYNERSNLVEPQEEAFDTRGIDVAYDPLMTTEDSNKALRDLIADAYSHEEQHIDMSEAKVEGFNDNITLLPHQVLARRWMEERESGKKLGGMLADDMGLGKTAQTLVRIVDGPSSRADRKLGYARATLVVCPVAVVSQWANPKVLEKADVVVSSYNTVASEHGVFDPPAKNEGKKKASKSQKSSQGFSDDSDSDVGRTIKKAPAKKKDALFHVKWWRIVLDEAHNIKNRNTKAALACCALEGKFRWCLTGTPMQNNVEELYSLLKFLRIRPLNDWQTFKEQIAQPVKQGRPVVLRAIMLRRLKTTILNGKPLLELPDRIVKQVECEFDSGEQAFYDGVEMRIRERVDSLEAQGNMQKAYTSILVLLLRLRQACNHPSLVSEDYKKDGDALEPKGAKEGDEGADELADLMGGLGLAASQKRCQFCQIVLSSDNLGIREDNCYECDDLARKSRKSKAELDLPPDSAKTRKVMELLAEIDERCQDGNKEKTIIFSQFTSMLDLFQPFLKAKGIKFVRYDGSMNKVKRDEALQIIRTSKTTRVILISFKAGSTGLNLTCCNNVILTDMWWNPALEDQAFDRAHRLGQTRNVNIYKLSVPNTVETRILELQEKKRALATAALSGDKINNARLGIEDLMALFRPSVNDDDDED</sequence>
<dbReference type="Pfam" id="PF00176">
    <property type="entry name" value="SNF2-rel_dom"/>
    <property type="match status" value="1"/>
</dbReference>
<evidence type="ECO:0000256" key="3">
    <source>
        <dbReference type="ARBA" id="ARBA00022840"/>
    </source>
</evidence>
<dbReference type="GO" id="GO:0005524">
    <property type="term" value="F:ATP binding"/>
    <property type="evidence" value="ECO:0007669"/>
    <property type="project" value="UniProtKB-KW"/>
</dbReference>
<dbReference type="Gene3D" id="3.40.50.300">
    <property type="entry name" value="P-loop containing nucleotide triphosphate hydrolases"/>
    <property type="match status" value="1"/>
</dbReference>
<dbReference type="AlphaFoldDB" id="A0AAD5YP03"/>
<feature type="compositionally biased region" description="Low complexity" evidence="4">
    <location>
        <begin position="10"/>
        <end position="28"/>
    </location>
</feature>
<dbReference type="GO" id="GO:0005634">
    <property type="term" value="C:nucleus"/>
    <property type="evidence" value="ECO:0007669"/>
    <property type="project" value="TreeGrafter"/>
</dbReference>
<reference evidence="7" key="1">
    <citation type="submission" date="2022-07" db="EMBL/GenBank/DDBJ databases">
        <title>Genome Sequence of Physisporinus lineatus.</title>
        <authorList>
            <person name="Buettner E."/>
        </authorList>
    </citation>
    <scope>NUCLEOTIDE SEQUENCE</scope>
    <source>
        <strain evidence="7">VT162</strain>
    </source>
</reference>
<organism evidence="7 8">
    <name type="scientific">Meripilus lineatus</name>
    <dbReference type="NCBI Taxonomy" id="2056292"/>
    <lineage>
        <taxon>Eukaryota</taxon>
        <taxon>Fungi</taxon>
        <taxon>Dikarya</taxon>
        <taxon>Basidiomycota</taxon>
        <taxon>Agaricomycotina</taxon>
        <taxon>Agaricomycetes</taxon>
        <taxon>Polyporales</taxon>
        <taxon>Meripilaceae</taxon>
        <taxon>Meripilus</taxon>
    </lineage>
</organism>
<dbReference type="EMBL" id="JANAWD010000004">
    <property type="protein sequence ID" value="KAJ3491979.1"/>
    <property type="molecule type" value="Genomic_DNA"/>
</dbReference>
<accession>A0AAD5YP03</accession>
<dbReference type="CDD" id="cd18008">
    <property type="entry name" value="DEXDc_SHPRH-like"/>
    <property type="match status" value="1"/>
</dbReference>
<dbReference type="InterPro" id="IPR000330">
    <property type="entry name" value="SNF2_N"/>
</dbReference>
<gene>
    <name evidence="7" type="ORF">NLI96_g278</name>
</gene>
<evidence type="ECO:0000256" key="4">
    <source>
        <dbReference type="SAM" id="MobiDB-lite"/>
    </source>
</evidence>
<evidence type="ECO:0000256" key="1">
    <source>
        <dbReference type="ARBA" id="ARBA00022741"/>
    </source>
</evidence>
<feature type="compositionally biased region" description="Basic and acidic residues" evidence="4">
    <location>
        <begin position="466"/>
        <end position="484"/>
    </location>
</feature>